<dbReference type="STRING" id="302167.GCA_900166595_02279"/>
<dbReference type="RefSeq" id="WP_077703677.1">
    <property type="nucleotide sequence ID" value="NZ_CP018622.1"/>
</dbReference>
<feature type="transmembrane region" description="Helical" evidence="1">
    <location>
        <begin position="102"/>
        <end position="120"/>
    </location>
</feature>
<feature type="transmembrane region" description="Helical" evidence="1">
    <location>
        <begin position="165"/>
        <end position="184"/>
    </location>
</feature>
<evidence type="ECO:0000313" key="3">
    <source>
        <dbReference type="Proteomes" id="UP000234237"/>
    </source>
</evidence>
<reference evidence="3" key="1">
    <citation type="submission" date="2016-11" db="EMBL/GenBank/DDBJ databases">
        <title>Complete genome sequence of Virgibacillus pantothenticus 21D, a halophilic bacterium isolated from the deep hypersaline anoxic basin Discovery in the Mediterranean Sea.</title>
        <authorList>
            <person name="Zeaiter Z."/>
            <person name="Booth J.M."/>
            <person name="Prosdocimi E.M."/>
            <person name="Mapelli F."/>
            <person name="Fusi M."/>
            <person name="Daffonchio D."/>
            <person name="Borin S."/>
            <person name="Crotti E."/>
        </authorList>
    </citation>
    <scope>NUCLEOTIDE SEQUENCE [LARGE SCALE GENOMIC DNA]</scope>
    <source>
        <strain evidence="3">21D</strain>
    </source>
</reference>
<keyword evidence="1" id="KW-0472">Membrane</keyword>
<feature type="transmembrane region" description="Helical" evidence="1">
    <location>
        <begin position="74"/>
        <end position="96"/>
    </location>
</feature>
<sequence>MFKYLLLDKRFLCLLIIINLAGTIYGYMWYGSQLSQTASIFLIFVPDSPTASLFFTIFLLFFIFDKHLPYIEALAVITLFKYGIWAVVMNFLTLLVEGSLSWQGYMLLASHGAMAIQGLLYMPYYQLCLRHIVFAAIWTLHNDVIDYVFEQMPVYSSLSSYMNEIGYFTFWLSLLSIGITYYFTIRVRRIPILNGK</sequence>
<feature type="transmembrane region" description="Helical" evidence="1">
    <location>
        <begin position="12"/>
        <end position="32"/>
    </location>
</feature>
<dbReference type="InterPro" id="IPR009845">
    <property type="entry name" value="DUF1405"/>
</dbReference>
<evidence type="ECO:0008006" key="4">
    <source>
        <dbReference type="Google" id="ProtNLM"/>
    </source>
</evidence>
<dbReference type="PANTHER" id="PTHR40042">
    <property type="entry name" value="HYPOTHETICAL MEMBRANE SPANNING PROTEIN"/>
    <property type="match status" value="1"/>
</dbReference>
<feature type="transmembrane region" description="Helical" evidence="1">
    <location>
        <begin position="38"/>
        <end position="62"/>
    </location>
</feature>
<evidence type="ECO:0000256" key="1">
    <source>
        <dbReference type="SAM" id="Phobius"/>
    </source>
</evidence>
<organism evidence="2 3">
    <name type="scientific">Virgibacillus dokdonensis</name>
    <dbReference type="NCBI Taxonomy" id="302167"/>
    <lineage>
        <taxon>Bacteria</taxon>
        <taxon>Bacillati</taxon>
        <taxon>Bacillota</taxon>
        <taxon>Bacilli</taxon>
        <taxon>Bacillales</taxon>
        <taxon>Bacillaceae</taxon>
        <taxon>Virgibacillus</taxon>
    </lineage>
</organism>
<name>A0A2K9J7F7_9BACI</name>
<dbReference type="Proteomes" id="UP000234237">
    <property type="component" value="Chromosome"/>
</dbReference>
<accession>A0A2K9J7F7</accession>
<gene>
    <name evidence="2" type="ORF">A21D_03387</name>
</gene>
<feature type="transmembrane region" description="Helical" evidence="1">
    <location>
        <begin position="127"/>
        <end position="145"/>
    </location>
</feature>
<keyword evidence="1" id="KW-1133">Transmembrane helix</keyword>
<proteinExistence type="predicted"/>
<dbReference type="PANTHER" id="PTHR40042:SF1">
    <property type="entry name" value="DUF1405 DOMAIN-CONTAINING PROTEIN"/>
    <property type="match status" value="1"/>
</dbReference>
<dbReference type="AlphaFoldDB" id="A0A2K9J7F7"/>
<evidence type="ECO:0000313" key="2">
    <source>
        <dbReference type="EMBL" id="AUJ26421.1"/>
    </source>
</evidence>
<dbReference type="EMBL" id="CP018622">
    <property type="protein sequence ID" value="AUJ26421.1"/>
    <property type="molecule type" value="Genomic_DNA"/>
</dbReference>
<protein>
    <recommendedName>
        <fullName evidence="4">DUF1405 domain-containing protein</fullName>
    </recommendedName>
</protein>
<dbReference type="KEGG" id="vpn:A21D_03387"/>
<dbReference type="Pfam" id="PF07187">
    <property type="entry name" value="DUF1405"/>
    <property type="match status" value="1"/>
</dbReference>
<keyword evidence="1" id="KW-0812">Transmembrane</keyword>